<keyword evidence="2" id="KW-1185">Reference proteome</keyword>
<comment type="caution">
    <text evidence="1">The sequence shown here is derived from an EMBL/GenBank/DDBJ whole genome shotgun (WGS) entry which is preliminary data.</text>
</comment>
<evidence type="ECO:0000313" key="2">
    <source>
        <dbReference type="Proteomes" id="UP000192328"/>
    </source>
</evidence>
<dbReference type="EMBL" id="FWXZ01000006">
    <property type="protein sequence ID" value="SMC80212.1"/>
    <property type="molecule type" value="Genomic_DNA"/>
</dbReference>
<reference evidence="1" key="1">
    <citation type="submission" date="2017-04" db="EMBL/GenBank/DDBJ databases">
        <authorList>
            <person name="Varghese N."/>
            <person name="Submissions S."/>
        </authorList>
    </citation>
    <scope>NUCLEOTIDE SEQUENCE</scope>
    <source>
        <strain evidence="1">WTE2008</strain>
    </source>
</reference>
<organism evidence="1 2">
    <name type="scientific">Aristaeella lactis</name>
    <dbReference type="NCBI Taxonomy" id="3046383"/>
    <lineage>
        <taxon>Bacteria</taxon>
        <taxon>Bacillati</taxon>
        <taxon>Bacillota</taxon>
        <taxon>Clostridia</taxon>
        <taxon>Eubacteriales</taxon>
        <taxon>Aristaeellaceae</taxon>
        <taxon>Aristaeella</taxon>
    </lineage>
</organism>
<dbReference type="Proteomes" id="UP000192328">
    <property type="component" value="Unassembled WGS sequence"/>
</dbReference>
<sequence>MNCELFLQLPAPVTVLLRRLNESGFSAYVVGGCVRDSMLGLEPHDWDICTSALPEQMQEVFHDLHTVETGLKHGTLTVVVDHVPYEVTTYRIDGDYTDHRHPDSVHFVDNLTEDLARRDFTVNAMAWNPETGLADPFDGQTDLAAGLIRCVGEAEKRFDEDALRILRALRFASVYDFAIEPSTSAALRKMAPDLSRVAGERIREELLKLLCGKAAGRILREYPEVLAEIIPEIRPMIGYDQQNHHHSYDLWEHTVRGVEGVPPDPVLRLTMLLHDTGKPAARTTDEKGEGHYFGHPKISEQIARKAADTLRLDNAFRDRLCNLVLHHDIPLRTQSGEINTDRSFLLRRLNKFGEEDLRAIFLIHCSDRTATGYTTREREDLRLKERMAALDALLAEQPCFTLKDLAVNGRDLLAAGLKGKAVGEALQTLLEAVMDGKVSNKKEKLLNYLNQI</sequence>
<proteinExistence type="predicted"/>
<name>A0AC61PPC9_9FIRM</name>
<accession>A0AC61PPC9</accession>
<protein>
    <submittedName>
        <fullName evidence="1">tRNA nucleotidyltransferase (CCA-adding enzyme)</fullName>
    </submittedName>
</protein>
<gene>
    <name evidence="1" type="ORF">SAMN06297397_2581</name>
</gene>
<evidence type="ECO:0000313" key="1">
    <source>
        <dbReference type="EMBL" id="SMC80212.1"/>
    </source>
</evidence>